<feature type="transmembrane region" description="Helical" evidence="1">
    <location>
        <begin position="347"/>
        <end position="372"/>
    </location>
</feature>
<evidence type="ECO:0000256" key="1">
    <source>
        <dbReference type="SAM" id="Phobius"/>
    </source>
</evidence>
<organism evidence="2 3">
    <name type="scientific">Paenalkalicoccus suaedae</name>
    <dbReference type="NCBI Taxonomy" id="2592382"/>
    <lineage>
        <taxon>Bacteria</taxon>
        <taxon>Bacillati</taxon>
        <taxon>Bacillota</taxon>
        <taxon>Bacilli</taxon>
        <taxon>Bacillales</taxon>
        <taxon>Bacillaceae</taxon>
        <taxon>Paenalkalicoccus</taxon>
    </lineage>
</organism>
<feature type="transmembrane region" description="Helical" evidence="1">
    <location>
        <begin position="131"/>
        <end position="153"/>
    </location>
</feature>
<feature type="transmembrane region" description="Helical" evidence="1">
    <location>
        <begin position="51"/>
        <end position="70"/>
    </location>
</feature>
<dbReference type="RefSeq" id="WP_176009312.1">
    <property type="nucleotide sequence ID" value="NZ_CP041372.2"/>
</dbReference>
<feature type="transmembrane region" description="Helical" evidence="1">
    <location>
        <begin position="313"/>
        <end position="335"/>
    </location>
</feature>
<feature type="transmembrane region" description="Helical" evidence="1">
    <location>
        <begin position="431"/>
        <end position="448"/>
    </location>
</feature>
<feature type="transmembrane region" description="Helical" evidence="1">
    <location>
        <begin position="12"/>
        <end position="45"/>
    </location>
</feature>
<accession>A0A859FDW0</accession>
<feature type="transmembrane region" description="Helical" evidence="1">
    <location>
        <begin position="173"/>
        <end position="194"/>
    </location>
</feature>
<feature type="transmembrane region" description="Helical" evidence="1">
    <location>
        <begin position="384"/>
        <end position="402"/>
    </location>
</feature>
<evidence type="ECO:0000313" key="2">
    <source>
        <dbReference type="EMBL" id="QKS71277.1"/>
    </source>
</evidence>
<keyword evidence="1" id="KW-0472">Membrane</keyword>
<gene>
    <name evidence="2" type="ORF">FLK61_31705</name>
</gene>
<dbReference type="KEGG" id="psua:FLK61_31705"/>
<dbReference type="Proteomes" id="UP000318138">
    <property type="component" value="Chromosome"/>
</dbReference>
<sequence>MNRLLTLLSILAYLSSIFYLIDAFFVSIPAAFLSATLSAILVLATLFTVKWGTKMIVTVLLAIGFYVFMIERASISTILLAFGTNATILSLFLLIPLVGTYMSSTGFLHALKENVVAYEAKHGNKPYKMSYGLMMSIAFILNFGTIAIVKQIADESFRGYREKKLTLHIMRGFAFCMLWSPYFVNVGLVLTLFYVSWFDIAVYGLGFAFVYACLSALFLPLVAFKDDPVIEKLAAPSISKASSIRPLVQFSLIFVLLSFTMYYALDATMLAVVSLLAIFMPIVYSIFRRDTKIYTADAITQMSGAFTRLKNELGIFIAAGFFGTALALTSVGDYLSTMLVNVANGSIFIVIVSVMIVTVALSMIGVHPIIVIIGLSSSLHPDTFGVTPVFVAMLLLLSWTLATQVSPFSGQMLMSARLIKTPALQLSKQNALFIATCFICFAGILYALERLGLI</sequence>
<reference evidence="3" key="1">
    <citation type="submission" date="2019-07" db="EMBL/GenBank/DDBJ databases">
        <title>Bacillus alkalisoli sp. nov. isolated from saline soil.</title>
        <authorList>
            <person name="Sun J.-Q."/>
            <person name="Xu L."/>
        </authorList>
    </citation>
    <scope>NUCLEOTIDE SEQUENCE [LARGE SCALE GENOMIC DNA]</scope>
    <source>
        <strain evidence="3">M4U3P1</strain>
    </source>
</reference>
<proteinExistence type="predicted"/>
<keyword evidence="3" id="KW-1185">Reference proteome</keyword>
<feature type="transmembrane region" description="Helical" evidence="1">
    <location>
        <begin position="77"/>
        <end position="98"/>
    </location>
</feature>
<dbReference type="AlphaFoldDB" id="A0A859FDW0"/>
<keyword evidence="1" id="KW-1133">Transmembrane helix</keyword>
<keyword evidence="1" id="KW-0812">Transmembrane</keyword>
<protein>
    <submittedName>
        <fullName evidence="2">Uncharacterized protein</fullName>
    </submittedName>
</protein>
<feature type="transmembrane region" description="Helical" evidence="1">
    <location>
        <begin position="244"/>
        <end position="263"/>
    </location>
</feature>
<evidence type="ECO:0000313" key="3">
    <source>
        <dbReference type="Proteomes" id="UP000318138"/>
    </source>
</evidence>
<name>A0A859FDW0_9BACI</name>
<feature type="transmembrane region" description="Helical" evidence="1">
    <location>
        <begin position="269"/>
        <end position="287"/>
    </location>
</feature>
<dbReference type="EMBL" id="CP041372">
    <property type="protein sequence ID" value="QKS71277.1"/>
    <property type="molecule type" value="Genomic_DNA"/>
</dbReference>
<feature type="transmembrane region" description="Helical" evidence="1">
    <location>
        <begin position="200"/>
        <end position="224"/>
    </location>
</feature>